<evidence type="ECO:0000313" key="3">
    <source>
        <dbReference type="Proteomes" id="UP001177003"/>
    </source>
</evidence>
<protein>
    <submittedName>
        <fullName evidence="2">Uncharacterized protein</fullName>
    </submittedName>
</protein>
<keyword evidence="3" id="KW-1185">Reference proteome</keyword>
<reference evidence="2" key="1">
    <citation type="submission" date="2023-04" db="EMBL/GenBank/DDBJ databases">
        <authorList>
            <person name="Vijverberg K."/>
            <person name="Xiong W."/>
            <person name="Schranz E."/>
        </authorList>
    </citation>
    <scope>NUCLEOTIDE SEQUENCE</scope>
</reference>
<organism evidence="2 3">
    <name type="scientific">Lactuca saligna</name>
    <name type="common">Willowleaf lettuce</name>
    <dbReference type="NCBI Taxonomy" id="75948"/>
    <lineage>
        <taxon>Eukaryota</taxon>
        <taxon>Viridiplantae</taxon>
        <taxon>Streptophyta</taxon>
        <taxon>Embryophyta</taxon>
        <taxon>Tracheophyta</taxon>
        <taxon>Spermatophyta</taxon>
        <taxon>Magnoliopsida</taxon>
        <taxon>eudicotyledons</taxon>
        <taxon>Gunneridae</taxon>
        <taxon>Pentapetalae</taxon>
        <taxon>asterids</taxon>
        <taxon>campanulids</taxon>
        <taxon>Asterales</taxon>
        <taxon>Asteraceae</taxon>
        <taxon>Cichorioideae</taxon>
        <taxon>Cichorieae</taxon>
        <taxon>Lactucinae</taxon>
        <taxon>Lactuca</taxon>
    </lineage>
</organism>
<accession>A0AA35V688</accession>
<sequence length="94" mass="10595">MESEDIFHSTSEPEIEEVNDSPSTIVAEEHDHHKEDETQSAQDDDDDLYGDVEFLKEIDFTGISDDILTNIEFDLDDEEFGPFPGIPSSCPVTM</sequence>
<evidence type="ECO:0000313" key="2">
    <source>
        <dbReference type="EMBL" id="CAI9271279.1"/>
    </source>
</evidence>
<dbReference type="Proteomes" id="UP001177003">
    <property type="component" value="Chromosome 2"/>
</dbReference>
<gene>
    <name evidence="2" type="ORF">LSALG_LOCUS11550</name>
</gene>
<feature type="region of interest" description="Disordered" evidence="1">
    <location>
        <begin position="1"/>
        <end position="48"/>
    </location>
</feature>
<feature type="compositionally biased region" description="Basic and acidic residues" evidence="1">
    <location>
        <begin position="27"/>
        <end position="37"/>
    </location>
</feature>
<dbReference type="EMBL" id="OX465078">
    <property type="protein sequence ID" value="CAI9271279.1"/>
    <property type="molecule type" value="Genomic_DNA"/>
</dbReference>
<proteinExistence type="predicted"/>
<name>A0AA35V688_LACSI</name>
<evidence type="ECO:0000256" key="1">
    <source>
        <dbReference type="SAM" id="MobiDB-lite"/>
    </source>
</evidence>
<dbReference type="AlphaFoldDB" id="A0AA35V688"/>